<feature type="domain" description="Pyrrolo-quinoline quinone repeat" evidence="3">
    <location>
        <begin position="229"/>
        <end position="381"/>
    </location>
</feature>
<dbReference type="STRING" id="1962155.B1813_17975"/>
<reference evidence="4 5" key="1">
    <citation type="submission" date="2017-02" db="EMBL/GenBank/DDBJ databases">
        <title>Draft genome of Saccharomonospora sp. 154.</title>
        <authorList>
            <person name="Alonso-Carmona G.S."/>
            <person name="De La Haba R."/>
            <person name="Vera-Gargallo B."/>
            <person name="Sandoval-Trujillo A.H."/>
            <person name="Ramirez-Duran N."/>
            <person name="Ventosa A."/>
        </authorList>
    </citation>
    <scope>NUCLEOTIDE SEQUENCE [LARGE SCALE GENOMIC DNA]</scope>
    <source>
        <strain evidence="4 5">LRS4.154</strain>
    </source>
</reference>
<dbReference type="Pfam" id="PF13360">
    <property type="entry name" value="PQQ_2"/>
    <property type="match status" value="1"/>
</dbReference>
<evidence type="ECO:0000313" key="5">
    <source>
        <dbReference type="Proteomes" id="UP000192591"/>
    </source>
</evidence>
<evidence type="ECO:0000259" key="3">
    <source>
        <dbReference type="Pfam" id="PF13360"/>
    </source>
</evidence>
<dbReference type="InterPro" id="IPR002372">
    <property type="entry name" value="PQQ_rpt_dom"/>
</dbReference>
<feature type="signal peptide" evidence="2">
    <location>
        <begin position="1"/>
        <end position="24"/>
    </location>
</feature>
<gene>
    <name evidence="4" type="ORF">B1813_17975</name>
</gene>
<feature type="compositionally biased region" description="Pro residues" evidence="1">
    <location>
        <begin position="50"/>
        <end position="63"/>
    </location>
</feature>
<evidence type="ECO:0000256" key="2">
    <source>
        <dbReference type="SAM" id="SignalP"/>
    </source>
</evidence>
<accession>A0A1V8ZZF3</accession>
<name>A0A1V8ZZF3_SACPI</name>
<keyword evidence="2" id="KW-0732">Signal</keyword>
<feature type="region of interest" description="Disordered" evidence="1">
    <location>
        <begin position="395"/>
        <end position="425"/>
    </location>
</feature>
<dbReference type="Proteomes" id="UP000192591">
    <property type="component" value="Unassembled WGS sequence"/>
</dbReference>
<evidence type="ECO:0000256" key="1">
    <source>
        <dbReference type="SAM" id="MobiDB-lite"/>
    </source>
</evidence>
<sequence>MRHRGTGTLALLAAASVAAGVALTACDGGTGTAPERSLPTPVVDRTPRTATPPPADADPPGPDTSPARWTAPFDDVPRTGGQMFVGLVFPADDEADLSIVGVAGDGSTRWSVRTNPACVGYGTTRVGDQAAAVVLASDADSRAGRIATRTSAQAYDVRDGSRLWGPTRVPGPMLGPGLIFGDATPSVVGGEQSERVMLAAHSGTPVEPPAEGATPVYEHHGTGLFGDGSTVTAVDTATGETLWDSGSVAAPQDWDGGPRRVELLDSGSASTGDVVALRWTHADGGERTSLHDLRHGRLIATLGEAPEARTTVDSSTGTVVVSGLDQYRTTRAFDLGSGEQLWREDGGVGSLEITLAHEGTGYGTRAGRSTAIDVRTGKVVADGDWEVPVAATAARLLTPLPPEPGDGPSDRTEGSGPGYVAHESR</sequence>
<organism evidence="4 5">
    <name type="scientific">Saccharomonospora piscinae</name>
    <dbReference type="NCBI Taxonomy" id="687388"/>
    <lineage>
        <taxon>Bacteria</taxon>
        <taxon>Bacillati</taxon>
        <taxon>Actinomycetota</taxon>
        <taxon>Actinomycetes</taxon>
        <taxon>Pseudonocardiales</taxon>
        <taxon>Pseudonocardiaceae</taxon>
        <taxon>Saccharomonospora</taxon>
    </lineage>
</organism>
<dbReference type="EMBL" id="MWIH01000007">
    <property type="protein sequence ID" value="OQO90309.1"/>
    <property type="molecule type" value="Genomic_DNA"/>
</dbReference>
<proteinExistence type="predicted"/>
<dbReference type="InterPro" id="IPR011047">
    <property type="entry name" value="Quinoprotein_ADH-like_sf"/>
</dbReference>
<feature type="region of interest" description="Disordered" evidence="1">
    <location>
        <begin position="29"/>
        <end position="74"/>
    </location>
</feature>
<protein>
    <submittedName>
        <fullName evidence="4">Pyrrolo-quinoline quinone</fullName>
    </submittedName>
</protein>
<comment type="caution">
    <text evidence="4">The sequence shown here is derived from an EMBL/GenBank/DDBJ whole genome shotgun (WGS) entry which is preliminary data.</text>
</comment>
<dbReference type="SUPFAM" id="SSF50998">
    <property type="entry name" value="Quinoprotein alcohol dehydrogenase-like"/>
    <property type="match status" value="1"/>
</dbReference>
<dbReference type="AlphaFoldDB" id="A0A1V8ZZF3"/>
<feature type="chain" id="PRO_5012325333" evidence="2">
    <location>
        <begin position="25"/>
        <end position="425"/>
    </location>
</feature>
<evidence type="ECO:0000313" key="4">
    <source>
        <dbReference type="EMBL" id="OQO90309.1"/>
    </source>
</evidence>
<keyword evidence="5" id="KW-1185">Reference proteome</keyword>
<dbReference type="PROSITE" id="PS51257">
    <property type="entry name" value="PROKAR_LIPOPROTEIN"/>
    <property type="match status" value="1"/>
</dbReference>